<organism evidence="1 2">
    <name type="scientific">Anaerolinea thermophila (strain DSM 14523 / JCM 11388 / NBRC 100420 / UNI-1)</name>
    <dbReference type="NCBI Taxonomy" id="926569"/>
    <lineage>
        <taxon>Bacteria</taxon>
        <taxon>Bacillati</taxon>
        <taxon>Chloroflexota</taxon>
        <taxon>Anaerolineae</taxon>
        <taxon>Anaerolineales</taxon>
        <taxon>Anaerolineaceae</taxon>
        <taxon>Anaerolinea</taxon>
    </lineage>
</organism>
<name>E8N2J8_ANATU</name>
<dbReference type="AlphaFoldDB" id="E8N2J8"/>
<evidence type="ECO:0000313" key="1">
    <source>
        <dbReference type="EMBL" id="BAJ62804.1"/>
    </source>
</evidence>
<reference evidence="1 2" key="1">
    <citation type="submission" date="2010-12" db="EMBL/GenBank/DDBJ databases">
        <title>Whole genome sequence of Anaerolinea thermophila UNI-1.</title>
        <authorList>
            <person name="Narita-Yamada S."/>
            <person name="Kishi E."/>
            <person name="Watanabe Y."/>
            <person name="Takasaki K."/>
            <person name="Ankai A."/>
            <person name="Oguchi A."/>
            <person name="Fukui S."/>
            <person name="Takahashi M."/>
            <person name="Yashiro I."/>
            <person name="Hosoyama A."/>
            <person name="Sekiguchi Y."/>
            <person name="Hanada S."/>
            <person name="Fujita N."/>
        </authorList>
    </citation>
    <scope>NUCLEOTIDE SEQUENCE [LARGE SCALE GENOMIC DNA]</scope>
    <source>
        <strain evidence="2">DSM 14523 / JCM 11388 / NBRC 100420 / UNI-1</strain>
    </source>
</reference>
<dbReference type="Proteomes" id="UP000008922">
    <property type="component" value="Chromosome"/>
</dbReference>
<protein>
    <submittedName>
        <fullName evidence="1">Uncharacterized protein</fullName>
    </submittedName>
</protein>
<keyword evidence="2" id="KW-1185">Reference proteome</keyword>
<gene>
    <name evidence="1" type="ordered locus">ANT_07700</name>
</gene>
<proteinExistence type="predicted"/>
<dbReference type="EMBL" id="AP012029">
    <property type="protein sequence ID" value="BAJ62804.1"/>
    <property type="molecule type" value="Genomic_DNA"/>
</dbReference>
<dbReference type="KEGG" id="atm:ANT_07700"/>
<dbReference type="STRING" id="926569.ANT_07700"/>
<dbReference type="InParanoid" id="E8N2J8"/>
<dbReference type="HOGENOM" id="CLU_1544459_0_0_0"/>
<dbReference type="RefSeq" id="WP_013559197.1">
    <property type="nucleotide sequence ID" value="NC_014960.1"/>
</dbReference>
<evidence type="ECO:0000313" key="2">
    <source>
        <dbReference type="Proteomes" id="UP000008922"/>
    </source>
</evidence>
<accession>E8N2J8</accession>
<sequence length="173" mass="18775">MNKRIQVLVGIALMIAMVLAFFGFQTRGQAALGNVGFPIYCVKSNVSPGNVFNLTCYDDAAGTTFSDVPTGYYLLVTDAFITPSPTCGTDKGILHIDIFDSNVVGSTTYNEDGIELRELDRETFGFSFQSPGLIVQANHFLRAQANGGNVCNVDVRVYGWLVTNLSFLPVVTK</sequence>